<proteinExistence type="predicted"/>
<name>A0A371HF94_MUCPR</name>
<evidence type="ECO:0000313" key="2">
    <source>
        <dbReference type="Proteomes" id="UP000257109"/>
    </source>
</evidence>
<accession>A0A371HF94</accession>
<dbReference type="EMBL" id="QJKJ01002781">
    <property type="protein sequence ID" value="RDY01374.1"/>
    <property type="molecule type" value="Genomic_DNA"/>
</dbReference>
<feature type="non-terminal residue" evidence="1">
    <location>
        <position position="1"/>
    </location>
</feature>
<dbReference type="PANTHER" id="PTHR35046:SF9">
    <property type="entry name" value="RNA-DIRECTED DNA POLYMERASE"/>
    <property type="match status" value="1"/>
</dbReference>
<keyword evidence="2" id="KW-1185">Reference proteome</keyword>
<evidence type="ECO:0008006" key="3">
    <source>
        <dbReference type="Google" id="ProtNLM"/>
    </source>
</evidence>
<evidence type="ECO:0000313" key="1">
    <source>
        <dbReference type="EMBL" id="RDY01374.1"/>
    </source>
</evidence>
<dbReference type="Proteomes" id="UP000257109">
    <property type="component" value="Unassembled WGS sequence"/>
</dbReference>
<sequence length="88" mass="10504">MTIPTFQGKNDHELYLEWERKVEHMFDCHNYSKEEKGSVSVEDYCKEMEIVMIRANMEENREATMAKFIGGLKKEIIDVVELQHYMDI</sequence>
<protein>
    <recommendedName>
        <fullName evidence="3">Retrotransposon gag domain-containing protein</fullName>
    </recommendedName>
</protein>
<dbReference type="AlphaFoldDB" id="A0A371HF94"/>
<reference evidence="1" key="1">
    <citation type="submission" date="2018-05" db="EMBL/GenBank/DDBJ databases">
        <title>Draft genome of Mucuna pruriens seed.</title>
        <authorList>
            <person name="Nnadi N.E."/>
            <person name="Vos R."/>
            <person name="Hasami M.H."/>
            <person name="Devisetty U.K."/>
            <person name="Aguiy J.C."/>
        </authorList>
    </citation>
    <scope>NUCLEOTIDE SEQUENCE [LARGE SCALE GENOMIC DNA]</scope>
    <source>
        <strain evidence="1">JCA_2017</strain>
    </source>
</reference>
<organism evidence="1 2">
    <name type="scientific">Mucuna pruriens</name>
    <name type="common">Velvet bean</name>
    <name type="synonym">Dolichos pruriens</name>
    <dbReference type="NCBI Taxonomy" id="157652"/>
    <lineage>
        <taxon>Eukaryota</taxon>
        <taxon>Viridiplantae</taxon>
        <taxon>Streptophyta</taxon>
        <taxon>Embryophyta</taxon>
        <taxon>Tracheophyta</taxon>
        <taxon>Spermatophyta</taxon>
        <taxon>Magnoliopsida</taxon>
        <taxon>eudicotyledons</taxon>
        <taxon>Gunneridae</taxon>
        <taxon>Pentapetalae</taxon>
        <taxon>rosids</taxon>
        <taxon>fabids</taxon>
        <taxon>Fabales</taxon>
        <taxon>Fabaceae</taxon>
        <taxon>Papilionoideae</taxon>
        <taxon>50 kb inversion clade</taxon>
        <taxon>NPAAA clade</taxon>
        <taxon>indigoferoid/millettioid clade</taxon>
        <taxon>Phaseoleae</taxon>
        <taxon>Mucuna</taxon>
    </lineage>
</organism>
<comment type="caution">
    <text evidence="1">The sequence shown here is derived from an EMBL/GenBank/DDBJ whole genome shotgun (WGS) entry which is preliminary data.</text>
</comment>
<dbReference type="PANTHER" id="PTHR35046">
    <property type="entry name" value="ZINC KNUCKLE (CCHC-TYPE) FAMILY PROTEIN"/>
    <property type="match status" value="1"/>
</dbReference>
<gene>
    <name evidence="1" type="ORF">CR513_15307</name>
</gene>
<dbReference type="OrthoDB" id="1934635at2759"/>